<dbReference type="PANTHER" id="PTHR35114:SF1">
    <property type="entry name" value="CYTOCHROME OXIDASE COMPLEX ASSEMBLY PROTEIN"/>
    <property type="match status" value="1"/>
</dbReference>
<dbReference type="InterPro" id="IPR014807">
    <property type="entry name" value="Coa1"/>
</dbReference>
<proteinExistence type="predicted"/>
<dbReference type="PANTHER" id="PTHR35114">
    <property type="entry name" value="CYTOCHROME OXIDASE COMPLEX ASSEMBLY PROTEIN"/>
    <property type="match status" value="1"/>
</dbReference>
<dbReference type="Pfam" id="PF08695">
    <property type="entry name" value="Coa1"/>
    <property type="match status" value="1"/>
</dbReference>
<reference evidence="1 2" key="1">
    <citation type="submission" date="2024-09" db="EMBL/GenBank/DDBJ databases">
        <title>Chromosome-scale assembly of Riccia sorocarpa.</title>
        <authorList>
            <person name="Paukszto L."/>
        </authorList>
    </citation>
    <scope>NUCLEOTIDE SEQUENCE [LARGE SCALE GENOMIC DNA]</scope>
    <source>
        <strain evidence="1">LP-2024</strain>
        <tissue evidence="1">Aerial parts of the thallus</tissue>
    </source>
</reference>
<sequence length="292" mass="31048">MQRMVAASLRSCRVQHGIEGRLQSVRGSGRFASRSYASGVSETPPESLSAVNPANSRFLQRAGAIALCGAMGWAVASAAEDVYIYNQCSSKAVQKASQDARLKEAIGDEIKLGQWHWYQASLAVAHEGTSASCSFPVYGTEGVANIRLKAVRLQGKTDSLLENLIGGGLWEVLMLEAQISFSTGSLELFMRACEPGLGDHQALKSEAGPELQVGNTDFSLLGNCRLRGPDGSTISSLTPLQHAVLVADVRMVQLLAKDSSAYDPGISEAAPIHGAYAKNQLSTLRLNKGTPK</sequence>
<comment type="caution">
    <text evidence="1">The sequence shown here is derived from an EMBL/GenBank/DDBJ whole genome shotgun (WGS) entry which is preliminary data.</text>
</comment>
<dbReference type="AlphaFoldDB" id="A0ABD3HL27"/>
<keyword evidence="2" id="KW-1185">Reference proteome</keyword>
<dbReference type="Proteomes" id="UP001633002">
    <property type="component" value="Unassembled WGS sequence"/>
</dbReference>
<name>A0ABD3HL27_9MARC</name>
<dbReference type="EMBL" id="JBJQOH010000004">
    <property type="protein sequence ID" value="KAL3690079.1"/>
    <property type="molecule type" value="Genomic_DNA"/>
</dbReference>
<accession>A0ABD3HL27</accession>
<evidence type="ECO:0000313" key="1">
    <source>
        <dbReference type="EMBL" id="KAL3690079.1"/>
    </source>
</evidence>
<protein>
    <submittedName>
        <fullName evidence="1">Uncharacterized protein</fullName>
    </submittedName>
</protein>
<organism evidence="1 2">
    <name type="scientific">Riccia sorocarpa</name>
    <dbReference type="NCBI Taxonomy" id="122646"/>
    <lineage>
        <taxon>Eukaryota</taxon>
        <taxon>Viridiplantae</taxon>
        <taxon>Streptophyta</taxon>
        <taxon>Embryophyta</taxon>
        <taxon>Marchantiophyta</taxon>
        <taxon>Marchantiopsida</taxon>
        <taxon>Marchantiidae</taxon>
        <taxon>Marchantiales</taxon>
        <taxon>Ricciaceae</taxon>
        <taxon>Riccia</taxon>
    </lineage>
</organism>
<gene>
    <name evidence="1" type="ORF">R1sor_016388</name>
</gene>
<evidence type="ECO:0000313" key="2">
    <source>
        <dbReference type="Proteomes" id="UP001633002"/>
    </source>
</evidence>